<dbReference type="Pfam" id="PF00144">
    <property type="entry name" value="Beta-lactamase"/>
    <property type="match status" value="1"/>
</dbReference>
<evidence type="ECO:0000256" key="3">
    <source>
        <dbReference type="ARBA" id="ARBA00012865"/>
    </source>
</evidence>
<comment type="catalytic activity">
    <reaction evidence="1 6">
        <text>a beta-lactam + H2O = a substituted beta-amino acid</text>
        <dbReference type="Rhea" id="RHEA:20401"/>
        <dbReference type="ChEBI" id="CHEBI:15377"/>
        <dbReference type="ChEBI" id="CHEBI:35627"/>
        <dbReference type="ChEBI" id="CHEBI:140347"/>
        <dbReference type="EC" id="3.5.2.6"/>
    </reaction>
</comment>
<dbReference type="Proteomes" id="UP000254848">
    <property type="component" value="Unassembled WGS sequence"/>
</dbReference>
<evidence type="ECO:0000256" key="7">
    <source>
        <dbReference type="SAM" id="SignalP"/>
    </source>
</evidence>
<dbReference type="Gene3D" id="3.40.710.10">
    <property type="entry name" value="DD-peptidase/beta-lactamase superfamily"/>
    <property type="match status" value="1"/>
</dbReference>
<dbReference type="NCBIfam" id="NF033085">
    <property type="entry name" value="bla_class_C"/>
    <property type="match status" value="1"/>
</dbReference>
<accession>A0A370R2G1</accession>
<dbReference type="InterPro" id="IPR012338">
    <property type="entry name" value="Beta-lactam/transpept-like"/>
</dbReference>
<evidence type="ECO:0000256" key="5">
    <source>
        <dbReference type="ARBA" id="ARBA00023251"/>
    </source>
</evidence>
<keyword evidence="5 6" id="KW-0046">Antibiotic resistance</keyword>
<dbReference type="InterPro" id="IPR001586">
    <property type="entry name" value="Beta-lactam_class-C_AS"/>
</dbReference>
<evidence type="ECO:0000256" key="4">
    <source>
        <dbReference type="ARBA" id="ARBA00022801"/>
    </source>
</evidence>
<dbReference type="EC" id="3.5.2.6" evidence="3 6"/>
<dbReference type="GO" id="GO:0046677">
    <property type="term" value="P:response to antibiotic"/>
    <property type="evidence" value="ECO:0007669"/>
    <property type="project" value="UniProtKB-UniRule"/>
</dbReference>
<dbReference type="PANTHER" id="PTHR46825:SF8">
    <property type="entry name" value="BETA-LACTAMASE-RELATED"/>
    <property type="match status" value="1"/>
</dbReference>
<organism evidence="9 10">
    <name type="scientific">Enterobacillus tribolii</name>
    <dbReference type="NCBI Taxonomy" id="1487935"/>
    <lineage>
        <taxon>Bacteria</taxon>
        <taxon>Pseudomonadati</taxon>
        <taxon>Pseudomonadota</taxon>
        <taxon>Gammaproteobacteria</taxon>
        <taxon>Enterobacterales</taxon>
        <taxon>Hafniaceae</taxon>
        <taxon>Enterobacillus</taxon>
    </lineage>
</organism>
<dbReference type="InterPro" id="IPR058136">
    <property type="entry name" value="AmpC"/>
</dbReference>
<dbReference type="AlphaFoldDB" id="A0A370R2G1"/>
<feature type="domain" description="Beta-lactamase-related" evidence="8">
    <location>
        <begin position="32"/>
        <end position="377"/>
    </location>
</feature>
<evidence type="ECO:0000313" key="9">
    <source>
        <dbReference type="EMBL" id="RDK96629.1"/>
    </source>
</evidence>
<proteinExistence type="inferred from homology"/>
<comment type="similarity">
    <text evidence="2 6">Belongs to the class-C beta-lactamase family.</text>
</comment>
<evidence type="ECO:0000256" key="1">
    <source>
        <dbReference type="ARBA" id="ARBA00001526"/>
    </source>
</evidence>
<evidence type="ECO:0000256" key="6">
    <source>
        <dbReference type="RuleBase" id="RU361140"/>
    </source>
</evidence>
<gene>
    <name evidence="9" type="ORF">C8D90_10158</name>
</gene>
<dbReference type="GO" id="GO:0017001">
    <property type="term" value="P:antibiotic catabolic process"/>
    <property type="evidence" value="ECO:0007669"/>
    <property type="project" value="InterPro"/>
</dbReference>
<reference evidence="9 10" key="1">
    <citation type="submission" date="2018-07" db="EMBL/GenBank/DDBJ databases">
        <title>Genomic Encyclopedia of Type Strains, Phase IV (KMG-IV): sequencing the most valuable type-strain genomes for metagenomic binning, comparative biology and taxonomic classification.</title>
        <authorList>
            <person name="Goeker M."/>
        </authorList>
    </citation>
    <scope>NUCLEOTIDE SEQUENCE [LARGE SCALE GENOMIC DNA]</scope>
    <source>
        <strain evidence="9 10">DSM 103736</strain>
    </source>
</reference>
<dbReference type="EMBL" id="QRAP01000001">
    <property type="protein sequence ID" value="RDK96629.1"/>
    <property type="molecule type" value="Genomic_DNA"/>
</dbReference>
<dbReference type="SUPFAM" id="SSF56601">
    <property type="entry name" value="beta-lactamase/transpeptidase-like"/>
    <property type="match status" value="1"/>
</dbReference>
<keyword evidence="7" id="KW-0732">Signal</keyword>
<evidence type="ECO:0000259" key="8">
    <source>
        <dbReference type="Pfam" id="PF00144"/>
    </source>
</evidence>
<dbReference type="PANTHER" id="PTHR46825">
    <property type="entry name" value="D-ALANYL-D-ALANINE-CARBOXYPEPTIDASE/ENDOPEPTIDASE AMPH"/>
    <property type="match status" value="1"/>
</dbReference>
<keyword evidence="10" id="KW-1185">Reference proteome</keyword>
<evidence type="ECO:0000313" key="10">
    <source>
        <dbReference type="Proteomes" id="UP000254848"/>
    </source>
</evidence>
<name>A0A370R2G1_9GAMM</name>
<feature type="signal peptide" evidence="7">
    <location>
        <begin position="1"/>
        <end position="21"/>
    </location>
</feature>
<dbReference type="GO" id="GO:0030288">
    <property type="term" value="C:outer membrane-bounded periplasmic space"/>
    <property type="evidence" value="ECO:0007669"/>
    <property type="project" value="InterPro"/>
</dbReference>
<dbReference type="InterPro" id="IPR001466">
    <property type="entry name" value="Beta-lactam-related"/>
</dbReference>
<dbReference type="RefSeq" id="WP_230472926.1">
    <property type="nucleotide sequence ID" value="NZ_QRAP01000001.1"/>
</dbReference>
<dbReference type="PROSITE" id="PS00336">
    <property type="entry name" value="BETA_LACTAMASE_C"/>
    <property type="match status" value="1"/>
</dbReference>
<dbReference type="GO" id="GO:0008800">
    <property type="term" value="F:beta-lactamase activity"/>
    <property type="evidence" value="ECO:0007669"/>
    <property type="project" value="UniProtKB-UniRule"/>
</dbReference>
<protein>
    <recommendedName>
        <fullName evidence="3 6">Beta-lactamase</fullName>
        <ecNumber evidence="3 6">3.5.2.6</ecNumber>
    </recommendedName>
</protein>
<feature type="chain" id="PRO_5016770386" description="Beta-lactamase" evidence="7">
    <location>
        <begin position="22"/>
        <end position="378"/>
    </location>
</feature>
<keyword evidence="4 6" id="KW-0378">Hydrolase</keyword>
<sequence length="378" mass="41225">MIKSTSALTFGLFIAGLPAFAADMPAPPDDVVNQTIRPLMQEYAIPGMAVAISRDGKHYFYSFGLASKEDAIPVTQKTLFELGSVSKTFAATLAAYAQATGVFSLNDKASRFFPPLAGSSFDNISLLNLGTYTAGGLPLQIPDDVDNQEKLNDYYRNWQPAYAPGAYRQYSNASLGLFGFLTAKAMGWSYEALVEKHVLLPFSMRHTYFSVAPKDMQNYAWGYSKQDKPIRVSPGMLDAEAYGLKSSAEDMIRYVDANMNPAGFGEAMQKAVQTTQTGYFSVGEMTQGLGWELYRYPVTLESLLAGNSAQVAYQANKATALTPPQENRFVNKTGSTNGFGAYVAFIPGKQTGIVLLANKNYPNDARIKAAYRILSALE</sequence>
<comment type="caution">
    <text evidence="9">The sequence shown here is derived from an EMBL/GenBank/DDBJ whole genome shotgun (WGS) entry which is preliminary data.</text>
</comment>
<dbReference type="InterPro" id="IPR050491">
    <property type="entry name" value="AmpC-like"/>
</dbReference>
<evidence type="ECO:0000256" key="2">
    <source>
        <dbReference type="ARBA" id="ARBA00007840"/>
    </source>
</evidence>